<evidence type="ECO:0000313" key="1">
    <source>
        <dbReference type="EMBL" id="CAF4306814.1"/>
    </source>
</evidence>
<reference evidence="1" key="1">
    <citation type="submission" date="2021-02" db="EMBL/GenBank/DDBJ databases">
        <authorList>
            <person name="Nowell W R."/>
        </authorList>
    </citation>
    <scope>NUCLEOTIDE SEQUENCE</scope>
</reference>
<accession>A0A820I5L5</accession>
<dbReference type="AlphaFoldDB" id="A0A820I5L5"/>
<evidence type="ECO:0000313" key="2">
    <source>
        <dbReference type="Proteomes" id="UP000663823"/>
    </source>
</evidence>
<sequence length="63" mass="7105">TLSLDDQRNLMTGYKTTGPTLAIIDETSSSITDSNTTITTLRIKSFNQYEQELCNHKIIINKL</sequence>
<protein>
    <submittedName>
        <fullName evidence="1">Uncharacterized protein</fullName>
    </submittedName>
</protein>
<name>A0A820I5L5_9BILA</name>
<dbReference type="EMBL" id="CAJOAX010048930">
    <property type="protein sequence ID" value="CAF4306814.1"/>
    <property type="molecule type" value="Genomic_DNA"/>
</dbReference>
<comment type="caution">
    <text evidence="1">The sequence shown here is derived from an EMBL/GenBank/DDBJ whole genome shotgun (WGS) entry which is preliminary data.</text>
</comment>
<dbReference type="Proteomes" id="UP000663823">
    <property type="component" value="Unassembled WGS sequence"/>
</dbReference>
<organism evidence="1 2">
    <name type="scientific">Rotaria sordida</name>
    <dbReference type="NCBI Taxonomy" id="392033"/>
    <lineage>
        <taxon>Eukaryota</taxon>
        <taxon>Metazoa</taxon>
        <taxon>Spiralia</taxon>
        <taxon>Gnathifera</taxon>
        <taxon>Rotifera</taxon>
        <taxon>Eurotatoria</taxon>
        <taxon>Bdelloidea</taxon>
        <taxon>Philodinida</taxon>
        <taxon>Philodinidae</taxon>
        <taxon>Rotaria</taxon>
    </lineage>
</organism>
<proteinExistence type="predicted"/>
<gene>
    <name evidence="1" type="ORF">OTI717_LOCUS42219</name>
</gene>
<feature type="non-terminal residue" evidence="1">
    <location>
        <position position="1"/>
    </location>
</feature>